<dbReference type="EC" id="6.1.1.15" evidence="1"/>
<keyword evidence="3" id="KW-0547">Nucleotide-binding</keyword>
<dbReference type="PANTHER" id="PTHR43382:SF3">
    <property type="entry name" value="PROLINE--TRNA LIGASE, CHLOROPLASTIC_MITOCHONDRIAL"/>
    <property type="match status" value="1"/>
</dbReference>
<dbReference type="InterPro" id="IPR006195">
    <property type="entry name" value="aa-tRNA-synth_II"/>
</dbReference>
<dbReference type="Pfam" id="PF03129">
    <property type="entry name" value="HGTP_anticodon"/>
    <property type="match status" value="1"/>
</dbReference>
<dbReference type="GO" id="GO:0005739">
    <property type="term" value="C:mitochondrion"/>
    <property type="evidence" value="ECO:0000318"/>
    <property type="project" value="GO_Central"/>
</dbReference>
<dbReference type="FunCoup" id="D8RIK0">
    <property type="interactions" value="1288"/>
</dbReference>
<dbReference type="PRINTS" id="PR01046">
    <property type="entry name" value="TRNASYNTHPRO"/>
</dbReference>
<dbReference type="Gene3D" id="3.30.930.10">
    <property type="entry name" value="Bira Bifunctional Protein, Domain 2"/>
    <property type="match status" value="1"/>
</dbReference>
<organism evidence="10">
    <name type="scientific">Selaginella moellendorffii</name>
    <name type="common">Spikemoss</name>
    <dbReference type="NCBI Taxonomy" id="88036"/>
    <lineage>
        <taxon>Eukaryota</taxon>
        <taxon>Viridiplantae</taxon>
        <taxon>Streptophyta</taxon>
        <taxon>Embryophyta</taxon>
        <taxon>Tracheophyta</taxon>
        <taxon>Lycopodiopsida</taxon>
        <taxon>Selaginellales</taxon>
        <taxon>Selaginellaceae</taxon>
        <taxon>Selaginella</taxon>
    </lineage>
</organism>
<evidence type="ECO:0000256" key="1">
    <source>
        <dbReference type="ARBA" id="ARBA00012831"/>
    </source>
</evidence>
<dbReference type="EMBL" id="GL377580">
    <property type="protein sequence ID" value="EFJ28103.1"/>
    <property type="molecule type" value="Genomic_DNA"/>
</dbReference>
<dbReference type="eggNOG" id="KOG4163">
    <property type="taxonomic scope" value="Eukaryota"/>
</dbReference>
<dbReference type="STRING" id="88036.D8RIK0"/>
<dbReference type="Proteomes" id="UP000001514">
    <property type="component" value="Unassembled WGS sequence"/>
</dbReference>
<dbReference type="KEGG" id="smo:SELMODRAFT_94171"/>
<dbReference type="Gene3D" id="3.40.50.800">
    <property type="entry name" value="Anticodon-binding domain"/>
    <property type="match status" value="1"/>
</dbReference>
<dbReference type="AlphaFoldDB" id="D8RIK0"/>
<evidence type="ECO:0000256" key="2">
    <source>
        <dbReference type="ARBA" id="ARBA00022598"/>
    </source>
</evidence>
<dbReference type="InterPro" id="IPR033721">
    <property type="entry name" value="ProRS_core_arch_euk"/>
</dbReference>
<dbReference type="Pfam" id="PF00587">
    <property type="entry name" value="tRNA-synt_2b"/>
    <property type="match status" value="1"/>
</dbReference>
<evidence type="ECO:0000256" key="6">
    <source>
        <dbReference type="ARBA" id="ARBA00029731"/>
    </source>
</evidence>
<dbReference type="CDD" id="cd00862">
    <property type="entry name" value="ProRS_anticodon_zinc"/>
    <property type="match status" value="1"/>
</dbReference>
<evidence type="ECO:0000259" key="8">
    <source>
        <dbReference type="PROSITE" id="PS50862"/>
    </source>
</evidence>
<gene>
    <name evidence="9" type="ORF">SELMODRAFT_94171</name>
</gene>
<keyword evidence="4" id="KW-0067">ATP-binding</keyword>
<dbReference type="FunFam" id="3.30.930.10:FF:000023">
    <property type="entry name" value="Proline--tRNA ligase"/>
    <property type="match status" value="1"/>
</dbReference>
<dbReference type="GO" id="GO:0017101">
    <property type="term" value="C:aminoacyl-tRNA synthetase multienzyme complex"/>
    <property type="evidence" value="ECO:0000318"/>
    <property type="project" value="GO_Central"/>
</dbReference>
<dbReference type="SUPFAM" id="SSF64586">
    <property type="entry name" value="C-terminal domain of ProRS"/>
    <property type="match status" value="1"/>
</dbReference>
<dbReference type="PROSITE" id="PS50862">
    <property type="entry name" value="AA_TRNA_LIGASE_II"/>
    <property type="match status" value="1"/>
</dbReference>
<dbReference type="InterPro" id="IPR004499">
    <property type="entry name" value="Pro-tRNA-ligase_IIa_arc-type"/>
</dbReference>
<dbReference type="InterPro" id="IPR002316">
    <property type="entry name" value="Pro-tRNA-ligase_IIa"/>
</dbReference>
<dbReference type="InterPro" id="IPR016061">
    <property type="entry name" value="Pro-tRNA_ligase_II_C"/>
</dbReference>
<evidence type="ECO:0000256" key="3">
    <source>
        <dbReference type="ARBA" id="ARBA00022741"/>
    </source>
</evidence>
<dbReference type="PANTHER" id="PTHR43382">
    <property type="entry name" value="PROLYL-TRNA SYNTHETASE"/>
    <property type="match status" value="1"/>
</dbReference>
<evidence type="ECO:0000256" key="4">
    <source>
        <dbReference type="ARBA" id="ARBA00022840"/>
    </source>
</evidence>
<dbReference type="HOGENOM" id="CLU_001882_4_2_1"/>
<dbReference type="InterPro" id="IPR036621">
    <property type="entry name" value="Anticodon-bd_dom_sf"/>
</dbReference>
<dbReference type="GO" id="GO:0005737">
    <property type="term" value="C:cytoplasm"/>
    <property type="evidence" value="ECO:0000318"/>
    <property type="project" value="GO_Central"/>
</dbReference>
<dbReference type="GO" id="GO:0004827">
    <property type="term" value="F:proline-tRNA ligase activity"/>
    <property type="evidence" value="ECO:0000318"/>
    <property type="project" value="GO_Central"/>
</dbReference>
<dbReference type="NCBIfam" id="TIGR00408">
    <property type="entry name" value="proS_fam_I"/>
    <property type="match status" value="1"/>
</dbReference>
<dbReference type="InterPro" id="IPR004154">
    <property type="entry name" value="Anticodon-bd"/>
</dbReference>
<evidence type="ECO:0000313" key="9">
    <source>
        <dbReference type="EMBL" id="EFJ28103.1"/>
    </source>
</evidence>
<dbReference type="Pfam" id="PF09180">
    <property type="entry name" value="ProRS-C_1"/>
    <property type="match status" value="1"/>
</dbReference>
<dbReference type="InParanoid" id="D8RIK0"/>
<protein>
    <recommendedName>
        <fullName evidence="1">proline--tRNA ligase</fullName>
        <ecNumber evidence="1">6.1.1.15</ecNumber>
    </recommendedName>
    <alternativeName>
        <fullName evidence="6">Prolyl-tRNA synthetase</fullName>
    </alternativeName>
</protein>
<dbReference type="InterPro" id="IPR017449">
    <property type="entry name" value="Pro-tRNA_synth_II"/>
</dbReference>
<keyword evidence="2" id="KW-0436">Ligase</keyword>
<dbReference type="InterPro" id="IPR002314">
    <property type="entry name" value="aa-tRNA-synt_IIb"/>
</dbReference>
<evidence type="ECO:0000256" key="5">
    <source>
        <dbReference type="ARBA" id="ARBA00023146"/>
    </source>
</evidence>
<dbReference type="CDD" id="cd00778">
    <property type="entry name" value="ProRS_core_arch_euk"/>
    <property type="match status" value="1"/>
</dbReference>
<accession>D8RIK0</accession>
<reference evidence="9 10" key="1">
    <citation type="journal article" date="2011" name="Science">
        <title>The Selaginella genome identifies genetic changes associated with the evolution of vascular plants.</title>
        <authorList>
            <person name="Banks J.A."/>
            <person name="Nishiyama T."/>
            <person name="Hasebe M."/>
            <person name="Bowman J.L."/>
            <person name="Gribskov M."/>
            <person name="dePamphilis C."/>
            <person name="Albert V.A."/>
            <person name="Aono N."/>
            <person name="Aoyama T."/>
            <person name="Ambrose B.A."/>
            <person name="Ashton N.W."/>
            <person name="Axtell M.J."/>
            <person name="Barker E."/>
            <person name="Barker M.S."/>
            <person name="Bennetzen J.L."/>
            <person name="Bonawitz N.D."/>
            <person name="Chapple C."/>
            <person name="Cheng C."/>
            <person name="Correa L.G."/>
            <person name="Dacre M."/>
            <person name="DeBarry J."/>
            <person name="Dreyer I."/>
            <person name="Elias M."/>
            <person name="Engstrom E.M."/>
            <person name="Estelle M."/>
            <person name="Feng L."/>
            <person name="Finet C."/>
            <person name="Floyd S.K."/>
            <person name="Frommer W.B."/>
            <person name="Fujita T."/>
            <person name="Gramzow L."/>
            <person name="Gutensohn M."/>
            <person name="Harholt J."/>
            <person name="Hattori M."/>
            <person name="Heyl A."/>
            <person name="Hirai T."/>
            <person name="Hiwatashi Y."/>
            <person name="Ishikawa M."/>
            <person name="Iwata M."/>
            <person name="Karol K.G."/>
            <person name="Koehler B."/>
            <person name="Kolukisaoglu U."/>
            <person name="Kubo M."/>
            <person name="Kurata T."/>
            <person name="Lalonde S."/>
            <person name="Li K."/>
            <person name="Li Y."/>
            <person name="Litt A."/>
            <person name="Lyons E."/>
            <person name="Manning G."/>
            <person name="Maruyama T."/>
            <person name="Michael T.P."/>
            <person name="Mikami K."/>
            <person name="Miyazaki S."/>
            <person name="Morinaga S."/>
            <person name="Murata T."/>
            <person name="Mueller-Roeber B."/>
            <person name="Nelson D.R."/>
            <person name="Obara M."/>
            <person name="Oguri Y."/>
            <person name="Olmstead R.G."/>
            <person name="Onodera N."/>
            <person name="Petersen B.L."/>
            <person name="Pils B."/>
            <person name="Prigge M."/>
            <person name="Rensing S.A."/>
            <person name="Riano-Pachon D.M."/>
            <person name="Roberts A.W."/>
            <person name="Sato Y."/>
            <person name="Scheller H.V."/>
            <person name="Schulz B."/>
            <person name="Schulz C."/>
            <person name="Shakirov E.V."/>
            <person name="Shibagaki N."/>
            <person name="Shinohara N."/>
            <person name="Shippen D.E."/>
            <person name="Soerensen I."/>
            <person name="Sotooka R."/>
            <person name="Sugimoto N."/>
            <person name="Sugita M."/>
            <person name="Sumikawa N."/>
            <person name="Tanurdzic M."/>
            <person name="Theissen G."/>
            <person name="Ulvskov P."/>
            <person name="Wakazuki S."/>
            <person name="Weng J.K."/>
            <person name="Willats W.W."/>
            <person name="Wipf D."/>
            <person name="Wolf P.G."/>
            <person name="Yang L."/>
            <person name="Zimmer A.D."/>
            <person name="Zhu Q."/>
            <person name="Mitros T."/>
            <person name="Hellsten U."/>
            <person name="Loque D."/>
            <person name="Otillar R."/>
            <person name="Salamov A."/>
            <person name="Schmutz J."/>
            <person name="Shapiro H."/>
            <person name="Lindquist E."/>
            <person name="Lucas S."/>
            <person name="Rokhsar D."/>
            <person name="Grigoriev I.V."/>
        </authorList>
    </citation>
    <scope>NUCLEOTIDE SEQUENCE [LARGE SCALE GENOMIC DNA]</scope>
</reference>
<sequence length="528" mass="59342">MGARGIAAGALIWSSRKRCFCSIHANAGSNASATAVEDAEIRPAKKPVDEAVTPRSQDFSRWYLDVIDAAELADYGPVRGTMVIRPYGYAIWEFVQSWLDAKFKETGHSNMYFPQLIPYSFIEKETSHVEGFSPELALVTIGGGKELEEKLVVRPTSETMVNHMFAQWIRSHRDLPLLVNQWANVTRWERRTKPFIRTLEFLWQEGHTAHATAQEAEEEALRMIEVYRTFAVEQAAMPVIVGRKSRLERFAGAICTYTIEAMMGDRRALQAGTSHNLGQNFARAFETQFTDVNGDLQHIWQTSWGMSTRMVGGIIMTHGDDKGLMLPPKLAPIQVVIVPIWKKGDEQEAVLQAAHKVESLVRAAGIRVKLDTFDQRTPGWKFNHWELKGVPIRIEIGPKDVANNSVVVARRDVPGKAGKEFGIFMDRSVLIDHLRAKLDDIQSSLLARATEFRDSNIVDVNSYEELKAVIAEGKWARGPWCGSDDNETTVKEETGATIRCFPFDQPEAKTCIFTNKTAHEVAIFAKSY</sequence>
<dbReference type="SUPFAM" id="SSF52954">
    <property type="entry name" value="Class II aaRS ABD-related"/>
    <property type="match status" value="1"/>
</dbReference>
<dbReference type="OMA" id="HRWEMRT"/>
<dbReference type="FunFam" id="3.40.50.800:FF:000016">
    <property type="entry name" value="Proline--tRNA ligase, chloroplastic/mitochondrial"/>
    <property type="match status" value="1"/>
</dbReference>
<dbReference type="GO" id="GO:0006433">
    <property type="term" value="P:prolyl-tRNA aminoacylation"/>
    <property type="evidence" value="ECO:0000318"/>
    <property type="project" value="GO_Central"/>
</dbReference>
<dbReference type="Gene3D" id="3.30.110.30">
    <property type="entry name" value="C-terminal domain of ProRS"/>
    <property type="match status" value="1"/>
</dbReference>
<dbReference type="GO" id="GO:0005524">
    <property type="term" value="F:ATP binding"/>
    <property type="evidence" value="ECO:0007669"/>
    <property type="project" value="UniProtKB-KW"/>
</dbReference>
<dbReference type="OrthoDB" id="1350766at2759"/>
<dbReference type="InterPro" id="IPR045864">
    <property type="entry name" value="aa-tRNA-synth_II/BPL/LPL"/>
</dbReference>
<comment type="catalytic activity">
    <reaction evidence="7">
        <text>tRNA(Pro) + L-proline + ATP = L-prolyl-tRNA(Pro) + AMP + diphosphate</text>
        <dbReference type="Rhea" id="RHEA:14305"/>
        <dbReference type="Rhea" id="RHEA-COMP:9700"/>
        <dbReference type="Rhea" id="RHEA-COMP:9702"/>
        <dbReference type="ChEBI" id="CHEBI:30616"/>
        <dbReference type="ChEBI" id="CHEBI:33019"/>
        <dbReference type="ChEBI" id="CHEBI:60039"/>
        <dbReference type="ChEBI" id="CHEBI:78442"/>
        <dbReference type="ChEBI" id="CHEBI:78532"/>
        <dbReference type="ChEBI" id="CHEBI:456215"/>
        <dbReference type="EC" id="6.1.1.15"/>
    </reaction>
</comment>
<name>D8RIK0_SELML</name>
<feature type="domain" description="Aminoacyl-transfer RNA synthetases class-II family profile" evidence="8">
    <location>
        <begin position="79"/>
        <end position="327"/>
    </location>
</feature>
<evidence type="ECO:0000256" key="7">
    <source>
        <dbReference type="ARBA" id="ARBA00047671"/>
    </source>
</evidence>
<proteinExistence type="inferred from homology"/>
<dbReference type="SMART" id="SM00946">
    <property type="entry name" value="ProRS-C_1"/>
    <property type="match status" value="1"/>
</dbReference>
<keyword evidence="10" id="KW-1185">Reference proteome</keyword>
<keyword evidence="5" id="KW-0030">Aminoacyl-tRNA synthetase</keyword>
<dbReference type="HAMAP" id="MF_01571">
    <property type="entry name" value="Pro_tRNA_synth_type3"/>
    <property type="match status" value="1"/>
</dbReference>
<evidence type="ECO:0000313" key="10">
    <source>
        <dbReference type="Proteomes" id="UP000001514"/>
    </source>
</evidence>
<dbReference type="SUPFAM" id="SSF55681">
    <property type="entry name" value="Class II aaRS and biotin synthetases"/>
    <property type="match status" value="1"/>
</dbReference>
<dbReference type="Gramene" id="EFJ28103">
    <property type="protein sequence ID" value="EFJ28103"/>
    <property type="gene ID" value="SELMODRAFT_94171"/>
</dbReference>